<proteinExistence type="predicted"/>
<evidence type="ECO:0000256" key="1">
    <source>
        <dbReference type="SAM" id="MobiDB-lite"/>
    </source>
</evidence>
<comment type="caution">
    <text evidence="3">The sequence shown here is derived from an EMBL/GenBank/DDBJ whole genome shotgun (WGS) entry which is preliminary data.</text>
</comment>
<keyword evidence="4" id="KW-1185">Reference proteome</keyword>
<dbReference type="STRING" id="36022.A0A1V2L2X8"/>
<feature type="region of interest" description="Disordered" evidence="1">
    <location>
        <begin position="101"/>
        <end position="134"/>
    </location>
</feature>
<protein>
    <submittedName>
        <fullName evidence="3">Glutathione transferase 3</fullName>
    </submittedName>
</protein>
<dbReference type="AlphaFoldDB" id="A0A1V2L2X8"/>
<dbReference type="OMA" id="PINLKEW"/>
<keyword evidence="2" id="KW-0812">Transmembrane</keyword>
<feature type="transmembrane region" description="Helical" evidence="2">
    <location>
        <begin position="246"/>
        <end position="271"/>
    </location>
</feature>
<feature type="compositionally biased region" description="Acidic residues" evidence="1">
    <location>
        <begin position="110"/>
        <end position="123"/>
    </location>
</feature>
<dbReference type="GO" id="GO:0016020">
    <property type="term" value="C:membrane"/>
    <property type="evidence" value="ECO:0007669"/>
    <property type="project" value="TreeGrafter"/>
</dbReference>
<evidence type="ECO:0000256" key="2">
    <source>
        <dbReference type="SAM" id="Phobius"/>
    </source>
</evidence>
<keyword evidence="3" id="KW-0808">Transferase</keyword>
<keyword evidence="2" id="KW-1133">Transmembrane helix</keyword>
<feature type="transmembrane region" description="Helical" evidence="2">
    <location>
        <begin position="343"/>
        <end position="364"/>
    </location>
</feature>
<dbReference type="PANTHER" id="PTHR41807:SF1">
    <property type="entry name" value="GLUTATHIONE TRANSFERASE 3"/>
    <property type="match status" value="1"/>
</dbReference>
<dbReference type="GO" id="GO:0016740">
    <property type="term" value="F:transferase activity"/>
    <property type="evidence" value="ECO:0007669"/>
    <property type="project" value="UniProtKB-KW"/>
</dbReference>
<evidence type="ECO:0000313" key="3">
    <source>
        <dbReference type="EMBL" id="ONH66110.1"/>
    </source>
</evidence>
<feature type="transmembrane region" description="Helical" evidence="2">
    <location>
        <begin position="283"/>
        <end position="303"/>
    </location>
</feature>
<sequence>MSLRGLNKATLVDMAQQLSLNDEGTKVVLEERLQEHFDNHPELEENATFAKFVAFRRKQSPVKVTQIDEIAAVVEDDDKPASSPGRLFSLGQRFKASFSSPLKSNTTAADTEDESDDEDEQGSDVELLSTEKDRELVEDDADQTPFFESVKEWVEEQQDKVLDWYYDGQDLLIEKSDATKKFLSSASTINFLTTGVESAVLIKQQVPLTTLKQLSFLDQKILAKYSKYIDLNATVPDLAVFGDIKFLLVLLTWATLSIFLPVLGSYYFNFIGKKQKKVKFDPFVFNLVKLLLAYIFLSGTVSFDDIKNNAEVWADENGILASATLYQKLKAHSFHNTLTLKLVLGNLPFVGSVVGLLVALYIAAI</sequence>
<accession>A0A1V2L2X8</accession>
<organism evidence="3 4">
    <name type="scientific">Cyberlindnera fabianii</name>
    <name type="common">Yeast</name>
    <name type="synonym">Hansenula fabianii</name>
    <dbReference type="NCBI Taxonomy" id="36022"/>
    <lineage>
        <taxon>Eukaryota</taxon>
        <taxon>Fungi</taxon>
        <taxon>Dikarya</taxon>
        <taxon>Ascomycota</taxon>
        <taxon>Saccharomycotina</taxon>
        <taxon>Saccharomycetes</taxon>
        <taxon>Phaffomycetales</taxon>
        <taxon>Phaffomycetaceae</taxon>
        <taxon>Cyberlindnera</taxon>
    </lineage>
</organism>
<dbReference type="EMBL" id="MPUK01000008">
    <property type="protein sequence ID" value="ONH66110.1"/>
    <property type="molecule type" value="Genomic_DNA"/>
</dbReference>
<dbReference type="Proteomes" id="UP000189513">
    <property type="component" value="Unassembled WGS sequence"/>
</dbReference>
<dbReference type="InterPro" id="IPR038872">
    <property type="entry name" value="Put_GTT3"/>
</dbReference>
<evidence type="ECO:0000313" key="4">
    <source>
        <dbReference type="Proteomes" id="UP000189513"/>
    </source>
</evidence>
<dbReference type="PANTHER" id="PTHR41807">
    <property type="entry name" value="GLUTATHIONE TRANSFERASE 3"/>
    <property type="match status" value="1"/>
</dbReference>
<name>A0A1V2L2X8_CYBFA</name>
<gene>
    <name evidence="3" type="ORF">BON22_4093</name>
</gene>
<reference evidence="4" key="1">
    <citation type="journal article" date="2017" name="Genome Announc.">
        <title>Genome sequences of Cyberlindnera fabianii 65, Pichia kudriavzevii 129, and Saccharomyces cerevisiae 131 isolated from fermented masau fruits in Zimbabwe.</title>
        <authorList>
            <person name="van Rijswijck I.M.H."/>
            <person name="Derks M.F.L."/>
            <person name="Abee T."/>
            <person name="de Ridder D."/>
            <person name="Smid E.J."/>
        </authorList>
    </citation>
    <scope>NUCLEOTIDE SEQUENCE [LARGE SCALE GENOMIC DNA]</scope>
    <source>
        <strain evidence="4">65</strain>
    </source>
</reference>
<keyword evidence="2" id="KW-0472">Membrane</keyword>
<dbReference type="VEuPathDB" id="FungiDB:BON22_4093"/>